<sequence>MDVEILSRLQFAGTIMFHYLFPPLSIGLGLQLFLCELAYFRTREAAWEAAARFWTRVFAVNFAMGVATGIVMEFEFGTNWAAYSRFVGDVFGSALAAEGIFAFFLESGFLAVLVFGWDRVGPKMHLFSTLMVFLGSMFSAVWIVVANSWQQTPAGYHIVWHDVQGEMMPRAEVTDFWTMVFNPSSVDRLTHTLIGALVLGAFFVASVCSYYLLKRRHEDVSRRCLSIALPSALLFTLLAAATGHDSAQKLVETQPAKLAAMEAHFHSSDEPTGLTLFGWPDAKNETVHFEVKVPYLLSLMVFNDPTVPVPGMDKIPEDQRPPVWLPFQTFHLMVGLGTLMIGVAVVACWCWYRKSYSERPWLLWTVVFMPVAAMTANQAGWITAEVGRQPWIVYPSIQDGVEMMGLRTADGLSESVTAEQVLSSIILFGVIYSLLFAVWVFVLNNKIQHGPESGEELTEYKSKLKADSMSEKFSRTAKSFGGDMMEDGV</sequence>
<dbReference type="RefSeq" id="WP_146516837.1">
    <property type="nucleotide sequence ID" value="NZ_SJPI01000003.1"/>
</dbReference>
<accession>A0A5C5WF68</accession>
<dbReference type="Proteomes" id="UP000316598">
    <property type="component" value="Unassembled WGS sequence"/>
</dbReference>
<evidence type="ECO:0000256" key="10">
    <source>
        <dbReference type="ARBA" id="ARBA00022989"/>
    </source>
</evidence>
<dbReference type="GO" id="GO:0005886">
    <property type="term" value="C:plasma membrane"/>
    <property type="evidence" value="ECO:0007669"/>
    <property type="project" value="UniProtKB-SubCell"/>
</dbReference>
<dbReference type="GO" id="GO:0046872">
    <property type="term" value="F:metal ion binding"/>
    <property type="evidence" value="ECO:0007669"/>
    <property type="project" value="UniProtKB-UniRule"/>
</dbReference>
<keyword evidence="5" id="KW-0997">Cell inner membrane</keyword>
<dbReference type="PIRSF" id="PIRSF006446">
    <property type="entry name" value="Cyt_quinol_oxidase_1"/>
    <property type="match status" value="1"/>
</dbReference>
<protein>
    <submittedName>
        <fullName evidence="14">Cytochrome bd-I ubiquinol oxidase subunit 1</fullName>
    </submittedName>
</protein>
<keyword evidence="15" id="KW-1185">Reference proteome</keyword>
<organism evidence="14 15">
    <name type="scientific">Rubripirellula amarantea</name>
    <dbReference type="NCBI Taxonomy" id="2527999"/>
    <lineage>
        <taxon>Bacteria</taxon>
        <taxon>Pseudomonadati</taxon>
        <taxon>Planctomycetota</taxon>
        <taxon>Planctomycetia</taxon>
        <taxon>Pirellulales</taxon>
        <taxon>Pirellulaceae</taxon>
        <taxon>Rubripirellula</taxon>
    </lineage>
</organism>
<comment type="caution">
    <text evidence="14">The sequence shown here is derived from an EMBL/GenBank/DDBJ whole genome shotgun (WGS) entry which is preliminary data.</text>
</comment>
<dbReference type="Pfam" id="PF01654">
    <property type="entry name" value="Cyt_bd_oxida_I"/>
    <property type="match status" value="1"/>
</dbReference>
<feature type="transmembrane region" description="Helical" evidence="13">
    <location>
        <begin position="421"/>
        <end position="443"/>
    </location>
</feature>
<keyword evidence="10 13" id="KW-1133">Transmembrane helix</keyword>
<proteinExistence type="inferred from homology"/>
<dbReference type="PANTHER" id="PTHR30365">
    <property type="entry name" value="CYTOCHROME D UBIQUINOL OXIDASE"/>
    <property type="match status" value="1"/>
</dbReference>
<feature type="transmembrane region" description="Helical" evidence="13">
    <location>
        <begin position="53"/>
        <end position="74"/>
    </location>
</feature>
<evidence type="ECO:0000256" key="3">
    <source>
        <dbReference type="ARBA" id="ARBA00022448"/>
    </source>
</evidence>
<keyword evidence="11 13" id="KW-0408">Iron</keyword>
<feature type="transmembrane region" description="Helical" evidence="13">
    <location>
        <begin position="225"/>
        <end position="243"/>
    </location>
</feature>
<evidence type="ECO:0000313" key="15">
    <source>
        <dbReference type="Proteomes" id="UP000316598"/>
    </source>
</evidence>
<evidence type="ECO:0000256" key="8">
    <source>
        <dbReference type="ARBA" id="ARBA00022723"/>
    </source>
</evidence>
<feature type="transmembrane region" description="Helical" evidence="13">
    <location>
        <begin position="330"/>
        <end position="352"/>
    </location>
</feature>
<dbReference type="GO" id="GO:0020037">
    <property type="term" value="F:heme binding"/>
    <property type="evidence" value="ECO:0007669"/>
    <property type="project" value="TreeGrafter"/>
</dbReference>
<keyword evidence="4 13" id="KW-1003">Cell membrane</keyword>
<keyword evidence="9 13" id="KW-0249">Electron transport</keyword>
<dbReference type="GO" id="GO:0009055">
    <property type="term" value="F:electron transfer activity"/>
    <property type="evidence" value="ECO:0007669"/>
    <property type="project" value="UniProtKB-UniRule"/>
</dbReference>
<dbReference type="GO" id="GO:0016682">
    <property type="term" value="F:oxidoreductase activity, acting on diphenols and related substances as donors, oxygen as acceptor"/>
    <property type="evidence" value="ECO:0007669"/>
    <property type="project" value="TreeGrafter"/>
</dbReference>
<feature type="transmembrane region" description="Helical" evidence="13">
    <location>
        <begin position="94"/>
        <end position="117"/>
    </location>
</feature>
<evidence type="ECO:0000256" key="4">
    <source>
        <dbReference type="ARBA" id="ARBA00022475"/>
    </source>
</evidence>
<dbReference type="AlphaFoldDB" id="A0A5C5WF68"/>
<feature type="transmembrane region" description="Helical" evidence="13">
    <location>
        <begin position="20"/>
        <end position="41"/>
    </location>
</feature>
<dbReference type="GO" id="GO:0019646">
    <property type="term" value="P:aerobic electron transport chain"/>
    <property type="evidence" value="ECO:0007669"/>
    <property type="project" value="InterPro"/>
</dbReference>
<dbReference type="OrthoDB" id="9807042at2"/>
<keyword evidence="3 13" id="KW-0813">Transport</keyword>
<dbReference type="EMBL" id="SJPI01000003">
    <property type="protein sequence ID" value="TWT49300.1"/>
    <property type="molecule type" value="Genomic_DNA"/>
</dbReference>
<evidence type="ECO:0000256" key="13">
    <source>
        <dbReference type="PIRNR" id="PIRNR006446"/>
    </source>
</evidence>
<evidence type="ECO:0000256" key="11">
    <source>
        <dbReference type="ARBA" id="ARBA00023004"/>
    </source>
</evidence>
<keyword evidence="12 13" id="KW-0472">Membrane</keyword>
<dbReference type="GO" id="GO:0070069">
    <property type="term" value="C:cytochrome complex"/>
    <property type="evidence" value="ECO:0007669"/>
    <property type="project" value="UniProtKB-UniRule"/>
</dbReference>
<dbReference type="InterPro" id="IPR002585">
    <property type="entry name" value="Cyt-d_ubiquinol_oxidase_su_1"/>
</dbReference>
<evidence type="ECO:0000313" key="14">
    <source>
        <dbReference type="EMBL" id="TWT49300.1"/>
    </source>
</evidence>
<evidence type="ECO:0000256" key="1">
    <source>
        <dbReference type="ARBA" id="ARBA00004429"/>
    </source>
</evidence>
<name>A0A5C5WF68_9BACT</name>
<keyword evidence="7 13" id="KW-0812">Transmembrane</keyword>
<feature type="transmembrane region" description="Helical" evidence="13">
    <location>
        <begin position="193"/>
        <end position="213"/>
    </location>
</feature>
<comment type="similarity">
    <text evidence="2 13">Belongs to the cytochrome ubiquinol oxidase subunit 1 family.</text>
</comment>
<evidence type="ECO:0000256" key="2">
    <source>
        <dbReference type="ARBA" id="ARBA00009819"/>
    </source>
</evidence>
<evidence type="ECO:0000256" key="12">
    <source>
        <dbReference type="ARBA" id="ARBA00023136"/>
    </source>
</evidence>
<keyword evidence="6 13" id="KW-0349">Heme</keyword>
<evidence type="ECO:0000256" key="6">
    <source>
        <dbReference type="ARBA" id="ARBA00022617"/>
    </source>
</evidence>
<reference evidence="14 15" key="1">
    <citation type="submission" date="2019-02" db="EMBL/GenBank/DDBJ databases">
        <title>Deep-cultivation of Planctomycetes and their phenomic and genomic characterization uncovers novel biology.</title>
        <authorList>
            <person name="Wiegand S."/>
            <person name="Jogler M."/>
            <person name="Boedeker C."/>
            <person name="Pinto D."/>
            <person name="Vollmers J."/>
            <person name="Rivas-Marin E."/>
            <person name="Kohn T."/>
            <person name="Peeters S.H."/>
            <person name="Heuer A."/>
            <person name="Rast P."/>
            <person name="Oberbeckmann S."/>
            <person name="Bunk B."/>
            <person name="Jeske O."/>
            <person name="Meyerdierks A."/>
            <person name="Storesund J.E."/>
            <person name="Kallscheuer N."/>
            <person name="Luecker S."/>
            <person name="Lage O.M."/>
            <person name="Pohl T."/>
            <person name="Merkel B.J."/>
            <person name="Hornburger P."/>
            <person name="Mueller R.-W."/>
            <person name="Bruemmer F."/>
            <person name="Labrenz M."/>
            <person name="Spormann A.M."/>
            <person name="Op Den Camp H."/>
            <person name="Overmann J."/>
            <person name="Amann R."/>
            <person name="Jetten M.S.M."/>
            <person name="Mascher T."/>
            <person name="Medema M.H."/>
            <person name="Devos D.P."/>
            <person name="Kaster A.-K."/>
            <person name="Ovreas L."/>
            <person name="Rohde M."/>
            <person name="Galperin M.Y."/>
            <person name="Jogler C."/>
        </authorList>
    </citation>
    <scope>NUCLEOTIDE SEQUENCE [LARGE SCALE GENOMIC DNA]</scope>
    <source>
        <strain evidence="14 15">Pla22</strain>
    </source>
</reference>
<evidence type="ECO:0000256" key="5">
    <source>
        <dbReference type="ARBA" id="ARBA00022519"/>
    </source>
</evidence>
<gene>
    <name evidence="14" type="primary">cydA</name>
    <name evidence="14" type="ORF">Pla22_44940</name>
</gene>
<evidence type="ECO:0000256" key="9">
    <source>
        <dbReference type="ARBA" id="ARBA00022982"/>
    </source>
</evidence>
<feature type="transmembrane region" description="Helical" evidence="13">
    <location>
        <begin position="361"/>
        <end position="381"/>
    </location>
</feature>
<comment type="subcellular location">
    <subcellularLocation>
        <location evidence="1">Cell inner membrane</location>
        <topology evidence="1">Multi-pass membrane protein</topology>
    </subcellularLocation>
</comment>
<keyword evidence="8 13" id="KW-0479">Metal-binding</keyword>
<dbReference type="PANTHER" id="PTHR30365:SF0">
    <property type="entry name" value="CYTOCHROME BD-I UBIQUINOL OXIDASE SUBUNIT 1"/>
    <property type="match status" value="1"/>
</dbReference>
<evidence type="ECO:0000256" key="7">
    <source>
        <dbReference type="ARBA" id="ARBA00022692"/>
    </source>
</evidence>
<feature type="transmembrane region" description="Helical" evidence="13">
    <location>
        <begin position="124"/>
        <end position="145"/>
    </location>
</feature>